<dbReference type="Proteomes" id="UP000230000">
    <property type="component" value="Unassembled WGS sequence"/>
</dbReference>
<name>A0A2M9CRA5_9BACT</name>
<organism evidence="2 3">
    <name type="scientific">Thermoflavifilum aggregans</name>
    <dbReference type="NCBI Taxonomy" id="454188"/>
    <lineage>
        <taxon>Bacteria</taxon>
        <taxon>Pseudomonadati</taxon>
        <taxon>Bacteroidota</taxon>
        <taxon>Chitinophagia</taxon>
        <taxon>Chitinophagales</taxon>
        <taxon>Chitinophagaceae</taxon>
        <taxon>Thermoflavifilum</taxon>
    </lineage>
</organism>
<dbReference type="InterPro" id="IPR012102">
    <property type="entry name" value="Protoglobin"/>
</dbReference>
<evidence type="ECO:0000313" key="3">
    <source>
        <dbReference type="Proteomes" id="UP000230000"/>
    </source>
</evidence>
<dbReference type="GO" id="GO:0019825">
    <property type="term" value="F:oxygen binding"/>
    <property type="evidence" value="ECO:0007669"/>
    <property type="project" value="InterPro"/>
</dbReference>
<proteinExistence type="predicted"/>
<evidence type="ECO:0000313" key="2">
    <source>
        <dbReference type="EMBL" id="PJJ74470.1"/>
    </source>
</evidence>
<dbReference type="InterPro" id="IPR009050">
    <property type="entry name" value="Globin-like_sf"/>
</dbReference>
<dbReference type="CDD" id="cd12124">
    <property type="entry name" value="Pgbs"/>
    <property type="match status" value="1"/>
</dbReference>
<dbReference type="PIRSF" id="PIRSF014300">
    <property type="entry name" value="Protoglobin"/>
    <property type="match status" value="1"/>
</dbReference>
<accession>A0A2M9CRA5</accession>
<evidence type="ECO:0000259" key="1">
    <source>
        <dbReference type="Pfam" id="PF11563"/>
    </source>
</evidence>
<dbReference type="GO" id="GO:0020037">
    <property type="term" value="F:heme binding"/>
    <property type="evidence" value="ECO:0007669"/>
    <property type="project" value="InterPro"/>
</dbReference>
<dbReference type="Gene3D" id="1.10.490.10">
    <property type="entry name" value="Globins"/>
    <property type="match status" value="1"/>
</dbReference>
<dbReference type="EMBL" id="PGFG01000001">
    <property type="protein sequence ID" value="PJJ74470.1"/>
    <property type="molecule type" value="Genomic_DNA"/>
</dbReference>
<dbReference type="OrthoDB" id="9780134at2"/>
<comment type="caution">
    <text evidence="2">The sequence shown here is derived from an EMBL/GenBank/DDBJ whole genome shotgun (WGS) entry which is preliminary data.</text>
</comment>
<dbReference type="InterPro" id="IPR012292">
    <property type="entry name" value="Globin/Proto"/>
</dbReference>
<dbReference type="AlphaFoldDB" id="A0A2M9CRA5"/>
<gene>
    <name evidence="2" type="ORF">BXY57_0028</name>
</gene>
<feature type="domain" description="Globin-sensor" evidence="1">
    <location>
        <begin position="22"/>
        <end position="192"/>
    </location>
</feature>
<dbReference type="RefSeq" id="WP_100313193.1">
    <property type="nucleotide sequence ID" value="NZ_PGFG01000001.1"/>
</dbReference>
<dbReference type="SUPFAM" id="SSF46458">
    <property type="entry name" value="Globin-like"/>
    <property type="match status" value="1"/>
</dbReference>
<sequence>MANTLIPGYTYGQVPEAPFSMHDFELLKQTVMFSEKDAEYLRKAGEILHDQVNEILDLWYGFVGQHPHLLTYFAKDGKADSSYLQAVRKRFGQWIHDLCEKPFDQDWLNYQYEIGLRHHATKKNLTDHAQAAPLIHYRYMVAFIYPITATIKAFLARKGHPAELVEQMHQAWFKAVVLTVVLWTHPYVRQGEF</sequence>
<reference evidence="2 3" key="1">
    <citation type="submission" date="2017-11" db="EMBL/GenBank/DDBJ databases">
        <title>Genomic Encyclopedia of Archaeal and Bacterial Type Strains, Phase II (KMG-II): From Individual Species to Whole Genera.</title>
        <authorList>
            <person name="Goeker M."/>
        </authorList>
    </citation>
    <scope>NUCLEOTIDE SEQUENCE [LARGE SCALE GENOMIC DNA]</scope>
    <source>
        <strain evidence="2 3">DSM 27268</strain>
    </source>
</reference>
<protein>
    <submittedName>
        <fullName evidence="2">Protoglobin</fullName>
    </submittedName>
</protein>
<keyword evidence="3" id="KW-1185">Reference proteome</keyword>
<dbReference type="Pfam" id="PF11563">
    <property type="entry name" value="Protoglobin"/>
    <property type="match status" value="1"/>
</dbReference>
<dbReference type="InterPro" id="IPR044398">
    <property type="entry name" value="Globin-sensor_dom"/>
</dbReference>